<dbReference type="InterPro" id="IPR036237">
    <property type="entry name" value="Xyl_isomerase-like_sf"/>
</dbReference>
<evidence type="ECO:0000313" key="3">
    <source>
        <dbReference type="Proteomes" id="UP001205185"/>
    </source>
</evidence>
<protein>
    <submittedName>
        <fullName evidence="2">Sugar phosphate isomerase/epimerase</fullName>
    </submittedName>
</protein>
<evidence type="ECO:0000259" key="1">
    <source>
        <dbReference type="Pfam" id="PF01261"/>
    </source>
</evidence>
<dbReference type="SUPFAM" id="SSF51658">
    <property type="entry name" value="Xylose isomerase-like"/>
    <property type="match status" value="1"/>
</dbReference>
<dbReference type="Proteomes" id="UP001205185">
    <property type="component" value="Unassembled WGS sequence"/>
</dbReference>
<reference evidence="2 3" key="1">
    <citation type="submission" date="2022-06" db="EMBL/GenBank/DDBJ databases">
        <title>Genomic Encyclopedia of Archaeal and Bacterial Type Strains, Phase II (KMG-II): from individual species to whole genera.</title>
        <authorList>
            <person name="Goeker M."/>
        </authorList>
    </citation>
    <scope>NUCLEOTIDE SEQUENCE [LARGE SCALE GENOMIC DNA]</scope>
    <source>
        <strain evidence="2 3">DSM 44255</strain>
    </source>
</reference>
<dbReference type="PANTHER" id="PTHR12110:SF21">
    <property type="entry name" value="XYLOSE ISOMERASE-LIKE TIM BARREL DOMAIN-CONTAINING PROTEIN"/>
    <property type="match status" value="1"/>
</dbReference>
<proteinExistence type="predicted"/>
<dbReference type="Pfam" id="PF01261">
    <property type="entry name" value="AP_endonuc_2"/>
    <property type="match status" value="1"/>
</dbReference>
<gene>
    <name evidence="2" type="ORF">LV75_001206</name>
</gene>
<sequence length="288" mass="30458">MGRVARAGGGAAVTVLAGIGDEAGTGLAEQVAAIAALGWSAIELRTVDGVALAELTDEAFDRVAGTLAELGLRTVCVDSRIGDWSTAITRDFGLDLAELRVLADRCGRLGTRYVRVMSYPNDGLHPDEWEHRALRRMRELAARAEQADLVLLHENCAGWAGSDAMRAVRMLEEADSPALRLLFDTGNGIAYGYPAVDYLRPLVEHVAHVHIKDGVATPNGPEWTLPGAGNADVAGCLAMLTEHGYQGALSIEPHLALRPHEQERGTGSADGFIAAGRALEALLAPAGR</sequence>
<feature type="domain" description="Xylose isomerase-like TIM barrel" evidence="1">
    <location>
        <begin position="31"/>
        <end position="254"/>
    </location>
</feature>
<dbReference type="InterPro" id="IPR050312">
    <property type="entry name" value="IolE/XylAMocC-like"/>
</dbReference>
<comment type="caution">
    <text evidence="2">The sequence shown here is derived from an EMBL/GenBank/DDBJ whole genome shotgun (WGS) entry which is preliminary data.</text>
</comment>
<name>A0ABT1I7W6_9PSEU</name>
<accession>A0ABT1I7W6</accession>
<evidence type="ECO:0000313" key="2">
    <source>
        <dbReference type="EMBL" id="MCP2268719.1"/>
    </source>
</evidence>
<keyword evidence="3" id="KW-1185">Reference proteome</keyword>
<dbReference type="InterPro" id="IPR013022">
    <property type="entry name" value="Xyl_isomerase-like_TIM-brl"/>
</dbReference>
<organism evidence="2 3">
    <name type="scientific">Actinokineospora diospyrosa</name>
    <dbReference type="NCBI Taxonomy" id="103728"/>
    <lineage>
        <taxon>Bacteria</taxon>
        <taxon>Bacillati</taxon>
        <taxon>Actinomycetota</taxon>
        <taxon>Actinomycetes</taxon>
        <taxon>Pseudonocardiales</taxon>
        <taxon>Pseudonocardiaceae</taxon>
        <taxon>Actinokineospora</taxon>
    </lineage>
</organism>
<dbReference type="EMBL" id="JAMTCO010000003">
    <property type="protein sequence ID" value="MCP2268719.1"/>
    <property type="molecule type" value="Genomic_DNA"/>
</dbReference>
<dbReference type="GO" id="GO:0016853">
    <property type="term" value="F:isomerase activity"/>
    <property type="evidence" value="ECO:0007669"/>
    <property type="project" value="UniProtKB-KW"/>
</dbReference>
<dbReference type="PANTHER" id="PTHR12110">
    <property type="entry name" value="HYDROXYPYRUVATE ISOMERASE"/>
    <property type="match status" value="1"/>
</dbReference>
<keyword evidence="2" id="KW-0413">Isomerase</keyword>
<dbReference type="Gene3D" id="3.20.20.150">
    <property type="entry name" value="Divalent-metal-dependent TIM barrel enzymes"/>
    <property type="match status" value="1"/>
</dbReference>